<evidence type="ECO:0000256" key="2">
    <source>
        <dbReference type="ARBA" id="ARBA00022676"/>
    </source>
</evidence>
<evidence type="ECO:0000256" key="1">
    <source>
        <dbReference type="ARBA" id="ARBA00004606"/>
    </source>
</evidence>
<keyword evidence="5" id="KW-0325">Glycoprotein</keyword>
<dbReference type="InterPro" id="IPR003406">
    <property type="entry name" value="Glyco_trans_14"/>
</dbReference>
<dbReference type="EMBL" id="JBICBT010001035">
    <property type="protein sequence ID" value="KAL3086690.1"/>
    <property type="molecule type" value="Genomic_DNA"/>
</dbReference>
<gene>
    <name evidence="6" type="ORF">niasHT_039278</name>
</gene>
<organism evidence="6 7">
    <name type="scientific">Heterodera trifolii</name>
    <dbReference type="NCBI Taxonomy" id="157864"/>
    <lineage>
        <taxon>Eukaryota</taxon>
        <taxon>Metazoa</taxon>
        <taxon>Ecdysozoa</taxon>
        <taxon>Nematoda</taxon>
        <taxon>Chromadorea</taxon>
        <taxon>Rhabditida</taxon>
        <taxon>Tylenchina</taxon>
        <taxon>Tylenchomorpha</taxon>
        <taxon>Tylenchoidea</taxon>
        <taxon>Heteroderidae</taxon>
        <taxon>Heteroderinae</taxon>
        <taxon>Heterodera</taxon>
    </lineage>
</organism>
<evidence type="ECO:0000256" key="5">
    <source>
        <dbReference type="ARBA" id="ARBA00023180"/>
    </source>
</evidence>
<protein>
    <submittedName>
        <fullName evidence="6">Uncharacterized protein</fullName>
    </submittedName>
</protein>
<dbReference type="PANTHER" id="PTHR46671:SF7">
    <property type="entry name" value="CORE-2_I-BRANCHING ENZYME"/>
    <property type="match status" value="1"/>
</dbReference>
<evidence type="ECO:0000256" key="3">
    <source>
        <dbReference type="ARBA" id="ARBA00022679"/>
    </source>
</evidence>
<dbReference type="GO" id="GO:0016757">
    <property type="term" value="F:glycosyltransferase activity"/>
    <property type="evidence" value="ECO:0007669"/>
    <property type="project" value="UniProtKB-KW"/>
</dbReference>
<proteinExistence type="predicted"/>
<sequence>MAELDRTILKRDESVFVEHGRAEFCAFCAVIVRVCTREQFYGPAGVEAMKRSGELYAEHRNDNVLVLVSGCVVCPSGFNQRSMLTSCYQEWESVSAVEIRTPIGSTAPIPFIIGAVFSERRCPGLFSKDALRMEFFSHYLLLENVQCVSFNQKREIPLQKIYTEDYENRALEYIFETPLDLSKTDRNLRMTQIWGVPPDRGQSKLLKLSDIDCGRVLANDSAYIEERTQSEPLTFANAGSTLGVECATIRSRYKFDSAEQKYKNEKGKKTDFPLAFIRLVYKDYLFIEMEFASSYAPQNYYCYAIDKKSSITFHRQIHSLAICFPNVFVVPTEKEYAMDSKGHNLNDDVQMKTNDEMVQIFKWMNGVSDIQYTRIGSTHIRFEEGDEWSLSTLKLFKNETKNKANKKLKKNKGQFEMSLSREFVEWLLNDLEVSIMLDKLNSFDYANDEYFIQTLAANEFMGAPGGFTGKCFDKALAPGFTRMTLWLRLVNELCQSGIQRHGICILGLKDLVPNLSGNNPFLFANKMQMGEDAEAIQCWHETMYNRTYLAPTLERLNKSFFTELPQVRYNLEKKTTPILTWTNLTAVTHSSTRSSLPGTEDRIQKRYQNPTRARRTSNFVSLPTMILSTTPSRTNLTIRQKATRKK</sequence>
<name>A0ABD2J7X8_9BILA</name>
<dbReference type="PANTHER" id="PTHR46671">
    <property type="entry name" value="PROTEIN CBG11221"/>
    <property type="match status" value="1"/>
</dbReference>
<reference evidence="6 7" key="1">
    <citation type="submission" date="2024-10" db="EMBL/GenBank/DDBJ databases">
        <authorList>
            <person name="Kim D."/>
        </authorList>
    </citation>
    <scope>NUCLEOTIDE SEQUENCE [LARGE SCALE GENOMIC DNA]</scope>
    <source>
        <strain evidence="6">BH-2024</strain>
    </source>
</reference>
<keyword evidence="4" id="KW-0472">Membrane</keyword>
<accession>A0ABD2J7X8</accession>
<dbReference type="Proteomes" id="UP001620626">
    <property type="component" value="Unassembled WGS sequence"/>
</dbReference>
<evidence type="ECO:0000256" key="4">
    <source>
        <dbReference type="ARBA" id="ARBA00023136"/>
    </source>
</evidence>
<comment type="subcellular location">
    <subcellularLocation>
        <location evidence="1">Membrane</location>
        <topology evidence="1">Single-pass type II membrane protein</topology>
    </subcellularLocation>
</comment>
<comment type="caution">
    <text evidence="6">The sequence shown here is derived from an EMBL/GenBank/DDBJ whole genome shotgun (WGS) entry which is preliminary data.</text>
</comment>
<dbReference type="AlphaFoldDB" id="A0ABD2J7X8"/>
<dbReference type="GO" id="GO:0016020">
    <property type="term" value="C:membrane"/>
    <property type="evidence" value="ECO:0007669"/>
    <property type="project" value="UniProtKB-SubCell"/>
</dbReference>
<keyword evidence="2" id="KW-0328">Glycosyltransferase</keyword>
<keyword evidence="7" id="KW-1185">Reference proteome</keyword>
<evidence type="ECO:0000313" key="6">
    <source>
        <dbReference type="EMBL" id="KAL3086690.1"/>
    </source>
</evidence>
<dbReference type="Pfam" id="PF02485">
    <property type="entry name" value="Branch"/>
    <property type="match status" value="1"/>
</dbReference>
<evidence type="ECO:0000313" key="7">
    <source>
        <dbReference type="Proteomes" id="UP001620626"/>
    </source>
</evidence>
<keyword evidence="3" id="KW-0808">Transferase</keyword>